<evidence type="ECO:0000313" key="2">
    <source>
        <dbReference type="EMBL" id="GGA51980.1"/>
    </source>
</evidence>
<feature type="region of interest" description="Disordered" evidence="1">
    <location>
        <begin position="55"/>
        <end position="74"/>
    </location>
</feature>
<protein>
    <submittedName>
        <fullName evidence="2">Uncharacterized protein</fullName>
    </submittedName>
</protein>
<dbReference type="EMBL" id="BMIF01000001">
    <property type="protein sequence ID" value="GGA51980.1"/>
    <property type="molecule type" value="Genomic_DNA"/>
</dbReference>
<evidence type="ECO:0000256" key="1">
    <source>
        <dbReference type="SAM" id="MobiDB-lite"/>
    </source>
</evidence>
<accession>A0A916VY68</accession>
<organism evidence="2 3">
    <name type="scientific">Nitratireductor aestuarii</name>
    <dbReference type="NCBI Taxonomy" id="1735103"/>
    <lineage>
        <taxon>Bacteria</taxon>
        <taxon>Pseudomonadati</taxon>
        <taxon>Pseudomonadota</taxon>
        <taxon>Alphaproteobacteria</taxon>
        <taxon>Hyphomicrobiales</taxon>
        <taxon>Phyllobacteriaceae</taxon>
        <taxon>Nitratireductor</taxon>
    </lineage>
</organism>
<proteinExistence type="predicted"/>
<dbReference type="Proteomes" id="UP000636264">
    <property type="component" value="Unassembled WGS sequence"/>
</dbReference>
<feature type="compositionally biased region" description="Low complexity" evidence="1">
    <location>
        <begin position="8"/>
        <end position="23"/>
    </location>
</feature>
<sequence length="94" mass="10123">MEDAAPRSQTVSTSSAPQTQQTQGVRDYPNLNVAIQPAADQISADERKQLIDELSAKRGVASGPRAASVSEADRLRRLARESQEQTLSTIESGQ</sequence>
<feature type="region of interest" description="Disordered" evidence="1">
    <location>
        <begin position="1"/>
        <end position="31"/>
    </location>
</feature>
<dbReference type="AlphaFoldDB" id="A0A916VY68"/>
<reference evidence="2" key="2">
    <citation type="submission" date="2020-09" db="EMBL/GenBank/DDBJ databases">
        <authorList>
            <person name="Sun Q."/>
            <person name="Zhou Y."/>
        </authorList>
    </citation>
    <scope>NUCLEOTIDE SEQUENCE</scope>
    <source>
        <strain evidence="2">CGMCC 1.15320</strain>
    </source>
</reference>
<reference evidence="2" key="1">
    <citation type="journal article" date="2014" name="Int. J. Syst. Evol. Microbiol.">
        <title>Complete genome sequence of Corynebacterium casei LMG S-19264T (=DSM 44701T), isolated from a smear-ripened cheese.</title>
        <authorList>
            <consortium name="US DOE Joint Genome Institute (JGI-PGF)"/>
            <person name="Walter F."/>
            <person name="Albersmeier A."/>
            <person name="Kalinowski J."/>
            <person name="Ruckert C."/>
        </authorList>
    </citation>
    <scope>NUCLEOTIDE SEQUENCE</scope>
    <source>
        <strain evidence="2">CGMCC 1.15320</strain>
    </source>
</reference>
<gene>
    <name evidence="2" type="ORF">GCM10011385_01620</name>
</gene>
<evidence type="ECO:0000313" key="3">
    <source>
        <dbReference type="Proteomes" id="UP000636264"/>
    </source>
</evidence>
<name>A0A916VY68_9HYPH</name>
<comment type="caution">
    <text evidence="2">The sequence shown here is derived from an EMBL/GenBank/DDBJ whole genome shotgun (WGS) entry which is preliminary data.</text>
</comment>
<keyword evidence="3" id="KW-1185">Reference proteome</keyword>